<keyword evidence="9" id="KW-1185">Reference proteome</keyword>
<dbReference type="GO" id="GO:0046872">
    <property type="term" value="F:metal ion binding"/>
    <property type="evidence" value="ECO:0007669"/>
    <property type="project" value="UniProtKB-KW"/>
</dbReference>
<accession>A0AA40GGJ9</accession>
<dbReference type="GO" id="GO:0005634">
    <property type="term" value="C:nucleus"/>
    <property type="evidence" value="ECO:0007669"/>
    <property type="project" value="UniProtKB-SubCell"/>
</dbReference>
<dbReference type="PANTHER" id="PTHR45891">
    <property type="entry name" value="ZINC FINGER HOMEOBOX PROTEIN"/>
    <property type="match status" value="1"/>
</dbReference>
<dbReference type="InterPro" id="IPR036236">
    <property type="entry name" value="Znf_C2H2_sf"/>
</dbReference>
<proteinExistence type="predicted"/>
<keyword evidence="5" id="KW-0539">Nucleus</keyword>
<evidence type="ECO:0000256" key="1">
    <source>
        <dbReference type="ARBA" id="ARBA00004123"/>
    </source>
</evidence>
<evidence type="ECO:0000259" key="7">
    <source>
        <dbReference type="PROSITE" id="PS50071"/>
    </source>
</evidence>
<gene>
    <name evidence="8" type="ORF">K0M31_001376</name>
</gene>
<dbReference type="SUPFAM" id="SSF57667">
    <property type="entry name" value="beta-beta-alpha zinc fingers"/>
    <property type="match status" value="1"/>
</dbReference>
<feature type="region of interest" description="Disordered" evidence="6">
    <location>
        <begin position="74"/>
        <end position="121"/>
    </location>
</feature>
<keyword evidence="5" id="KW-0371">Homeobox</keyword>
<organism evidence="8 9">
    <name type="scientific">Melipona bicolor</name>
    <dbReference type="NCBI Taxonomy" id="60889"/>
    <lineage>
        <taxon>Eukaryota</taxon>
        <taxon>Metazoa</taxon>
        <taxon>Ecdysozoa</taxon>
        <taxon>Arthropoda</taxon>
        <taxon>Hexapoda</taxon>
        <taxon>Insecta</taxon>
        <taxon>Pterygota</taxon>
        <taxon>Neoptera</taxon>
        <taxon>Endopterygota</taxon>
        <taxon>Hymenoptera</taxon>
        <taxon>Apocrita</taxon>
        <taxon>Aculeata</taxon>
        <taxon>Apoidea</taxon>
        <taxon>Anthophila</taxon>
        <taxon>Apidae</taxon>
        <taxon>Melipona</taxon>
    </lineage>
</organism>
<evidence type="ECO:0000256" key="6">
    <source>
        <dbReference type="SAM" id="MobiDB-lite"/>
    </source>
</evidence>
<dbReference type="GO" id="GO:0000981">
    <property type="term" value="F:DNA-binding transcription factor activity, RNA polymerase II-specific"/>
    <property type="evidence" value="ECO:0007669"/>
    <property type="project" value="TreeGrafter"/>
</dbReference>
<feature type="compositionally biased region" description="Low complexity" evidence="6">
    <location>
        <begin position="106"/>
        <end position="120"/>
    </location>
</feature>
<dbReference type="Proteomes" id="UP001177670">
    <property type="component" value="Unassembled WGS sequence"/>
</dbReference>
<evidence type="ECO:0000256" key="5">
    <source>
        <dbReference type="PROSITE-ProRule" id="PRU00108"/>
    </source>
</evidence>
<keyword evidence="4" id="KW-0862">Zinc</keyword>
<name>A0AA40GGJ9_9HYME</name>
<evidence type="ECO:0000256" key="4">
    <source>
        <dbReference type="ARBA" id="ARBA00022833"/>
    </source>
</evidence>
<dbReference type="PANTHER" id="PTHR45891:SF3">
    <property type="entry name" value="ZINC FINGER PROTEIN 2"/>
    <property type="match status" value="1"/>
</dbReference>
<protein>
    <recommendedName>
        <fullName evidence="7">Homeobox domain-containing protein</fullName>
    </recommendedName>
</protein>
<keyword evidence="2" id="KW-0479">Metal-binding</keyword>
<reference evidence="8" key="1">
    <citation type="submission" date="2021-10" db="EMBL/GenBank/DDBJ databases">
        <title>Melipona bicolor Genome sequencing and assembly.</title>
        <authorList>
            <person name="Araujo N.S."/>
            <person name="Arias M.C."/>
        </authorList>
    </citation>
    <scope>NUCLEOTIDE SEQUENCE</scope>
    <source>
        <strain evidence="8">USP_2M_L1-L4_2017</strain>
        <tissue evidence="8">Whole body</tissue>
    </source>
</reference>
<dbReference type="InterPro" id="IPR051968">
    <property type="entry name" value="ZnFinger_Homeobox_TR"/>
</dbReference>
<dbReference type="AlphaFoldDB" id="A0AA40GGJ9"/>
<dbReference type="CDD" id="cd00086">
    <property type="entry name" value="homeodomain"/>
    <property type="match status" value="1"/>
</dbReference>
<evidence type="ECO:0000256" key="3">
    <source>
        <dbReference type="ARBA" id="ARBA00022737"/>
    </source>
</evidence>
<dbReference type="PROSITE" id="PS50071">
    <property type="entry name" value="HOMEOBOX_2"/>
    <property type="match status" value="1"/>
</dbReference>
<comment type="subcellular location">
    <subcellularLocation>
        <location evidence="1 5">Nucleus</location>
    </subcellularLocation>
</comment>
<evidence type="ECO:0000313" key="8">
    <source>
        <dbReference type="EMBL" id="KAK1136840.1"/>
    </source>
</evidence>
<evidence type="ECO:0000256" key="2">
    <source>
        <dbReference type="ARBA" id="ARBA00022723"/>
    </source>
</evidence>
<dbReference type="InterPro" id="IPR001356">
    <property type="entry name" value="HD"/>
</dbReference>
<keyword evidence="3" id="KW-0677">Repeat</keyword>
<keyword evidence="5" id="KW-0238">DNA-binding</keyword>
<feature type="domain" description="Homeobox" evidence="7">
    <location>
        <begin position="1"/>
        <end position="15"/>
    </location>
</feature>
<evidence type="ECO:0000313" key="9">
    <source>
        <dbReference type="Proteomes" id="UP001177670"/>
    </source>
</evidence>
<dbReference type="EMBL" id="JAHYIQ010000001">
    <property type="protein sequence ID" value="KAK1136840.1"/>
    <property type="molecule type" value="Genomic_DNA"/>
</dbReference>
<sequence>MNVWFQNARAKEKKARLAAGLPAEGSAVQPHRGPTGPDECRLCSVRYSAKSPLQEHVFSRRHIESVRVAVEEGSLVPPTPGAPIVPGGNSGAAGIGSSPVVGPGNQQTSQQQQQQQQQQSDENMMYGSLFLHPTAMFHTQQQQHPGAATASTATTTAGECLADLLDS</sequence>
<comment type="caution">
    <text evidence="8">The sequence shown here is derived from an EMBL/GenBank/DDBJ whole genome shotgun (WGS) entry which is preliminary data.</text>
</comment>
<feature type="DNA-binding region" description="Homeobox" evidence="5">
    <location>
        <begin position="3"/>
        <end position="16"/>
    </location>
</feature>
<dbReference type="GO" id="GO:0000978">
    <property type="term" value="F:RNA polymerase II cis-regulatory region sequence-specific DNA binding"/>
    <property type="evidence" value="ECO:0007669"/>
    <property type="project" value="TreeGrafter"/>
</dbReference>